<dbReference type="PANTHER" id="PTHR46825:SF7">
    <property type="entry name" value="D-ALANYL-D-ALANINE CARBOXYPEPTIDASE"/>
    <property type="match status" value="1"/>
</dbReference>
<sequence>MLPSTELALLRRVAHEQATCRVPSLVAAVVRGDGLVWSGARGRVDGELPGPDTQYRIGSITKTFIAMLVMRLRDEGKLDLNDSLDKHVPGTVAGDRTIAQLLSHTSGLTAESPGSWWERSPGSDWAALQASLGPESVVLRAGSKLHYSNVGFGVLGELVSRYRGMSWWDAARAELLAPLEMTRTTPHPEAPHALGWAVHPHADVLLPEPAPDAGAMAPAGQLWSTLNDLSRWLRVIAGDTGDVLHPDTVAEMRTPVMVDDGDSWLMGFGLGLQVTRDSGRRMAGHTGSMPGFLACALTDTGSGTGALVLANCTAGVGIVGLSYDLMKIADEHEPLLPTEWAPATTVNQDLLDLTGVWYWGPAVYQLRLLDQAWLELVPVQGAGRASRFRPAGDGTWVGLDAYYAGETLKIVRDSSGAVSHLDLATFIFTRRPYDPAGPIPGGVDPHGWGTRR</sequence>
<dbReference type="EMBL" id="CP012752">
    <property type="protein sequence ID" value="ALG14521.1"/>
    <property type="molecule type" value="Genomic_DNA"/>
</dbReference>
<keyword evidence="4" id="KW-1185">Reference proteome</keyword>
<evidence type="ECO:0000259" key="2">
    <source>
        <dbReference type="Pfam" id="PF24491"/>
    </source>
</evidence>
<accession>A0A0N9IDG8</accession>
<feature type="domain" description="DUF7586" evidence="2">
    <location>
        <begin position="347"/>
        <end position="430"/>
    </location>
</feature>
<dbReference type="InterPro" id="IPR001466">
    <property type="entry name" value="Beta-lactam-related"/>
</dbReference>
<dbReference type="Pfam" id="PF00144">
    <property type="entry name" value="Beta-lactamase"/>
    <property type="match status" value="1"/>
</dbReference>
<evidence type="ECO:0000259" key="1">
    <source>
        <dbReference type="Pfam" id="PF00144"/>
    </source>
</evidence>
<dbReference type="InterPro" id="IPR012338">
    <property type="entry name" value="Beta-lactam/transpept-like"/>
</dbReference>
<evidence type="ECO:0000313" key="4">
    <source>
        <dbReference type="Proteomes" id="UP000063699"/>
    </source>
</evidence>
<dbReference type="Gene3D" id="3.40.710.10">
    <property type="entry name" value="DD-peptidase/beta-lactamase superfamily"/>
    <property type="match status" value="1"/>
</dbReference>
<dbReference type="SUPFAM" id="SSF56601">
    <property type="entry name" value="beta-lactamase/transpeptidase-like"/>
    <property type="match status" value="1"/>
</dbReference>
<keyword evidence="3" id="KW-0378">Hydrolase</keyword>
<dbReference type="InterPro" id="IPR050491">
    <property type="entry name" value="AmpC-like"/>
</dbReference>
<protein>
    <submittedName>
        <fullName evidence="3">Serine hydrolase</fullName>
    </submittedName>
</protein>
<dbReference type="GO" id="GO:0016787">
    <property type="term" value="F:hydrolase activity"/>
    <property type="evidence" value="ECO:0007669"/>
    <property type="project" value="UniProtKB-KW"/>
</dbReference>
<dbReference type="AlphaFoldDB" id="A0A0N9IDG8"/>
<dbReference type="OrthoDB" id="3863176at2"/>
<gene>
    <name evidence="3" type="ORF">AOZ06_03250</name>
</gene>
<evidence type="ECO:0000313" key="3">
    <source>
        <dbReference type="EMBL" id="ALG14521.1"/>
    </source>
</evidence>
<dbReference type="Pfam" id="PF24491">
    <property type="entry name" value="DUF7586"/>
    <property type="match status" value="1"/>
</dbReference>
<proteinExistence type="predicted"/>
<name>A0A0N9IDG8_9PSEU</name>
<organism evidence="3 4">
    <name type="scientific">Kibdelosporangium phytohabitans</name>
    <dbReference type="NCBI Taxonomy" id="860235"/>
    <lineage>
        <taxon>Bacteria</taxon>
        <taxon>Bacillati</taxon>
        <taxon>Actinomycetota</taxon>
        <taxon>Actinomycetes</taxon>
        <taxon>Pseudonocardiales</taxon>
        <taxon>Pseudonocardiaceae</taxon>
        <taxon>Kibdelosporangium</taxon>
    </lineage>
</organism>
<dbReference type="PANTHER" id="PTHR46825">
    <property type="entry name" value="D-ALANYL-D-ALANINE-CARBOXYPEPTIDASE/ENDOPEPTIDASE AMPH"/>
    <property type="match status" value="1"/>
</dbReference>
<dbReference type="Proteomes" id="UP000063699">
    <property type="component" value="Chromosome"/>
</dbReference>
<dbReference type="RefSeq" id="WP_054296390.1">
    <property type="nucleotide sequence ID" value="NZ_CP012752.1"/>
</dbReference>
<dbReference type="KEGG" id="kphy:AOZ06_03250"/>
<feature type="domain" description="Beta-lactamase-related" evidence="1">
    <location>
        <begin position="12"/>
        <end position="314"/>
    </location>
</feature>
<dbReference type="STRING" id="860235.AOZ06_03250"/>
<reference evidence="3 4" key="1">
    <citation type="submission" date="2015-07" db="EMBL/GenBank/DDBJ databases">
        <title>Genome sequencing of Kibdelosporangium phytohabitans.</title>
        <authorList>
            <person name="Qin S."/>
            <person name="Xing K."/>
        </authorList>
    </citation>
    <scope>NUCLEOTIDE SEQUENCE [LARGE SCALE GENOMIC DNA]</scope>
    <source>
        <strain evidence="3 4">KLBMP1111</strain>
    </source>
</reference>
<dbReference type="InterPro" id="IPR056008">
    <property type="entry name" value="DUF7586"/>
</dbReference>